<accession>A0A7R8H561</accession>
<evidence type="ECO:0000313" key="2">
    <source>
        <dbReference type="Proteomes" id="UP000675881"/>
    </source>
</evidence>
<evidence type="ECO:0000313" key="1">
    <source>
        <dbReference type="EMBL" id="CAF2858847.1"/>
    </source>
</evidence>
<dbReference type="AlphaFoldDB" id="A0A7R8H561"/>
<gene>
    <name evidence="1" type="ORF">LSAA_6010</name>
</gene>
<protein>
    <submittedName>
        <fullName evidence="1">(salmon louse) hypothetical protein</fullName>
    </submittedName>
</protein>
<reference evidence="1" key="1">
    <citation type="submission" date="2021-02" db="EMBL/GenBank/DDBJ databases">
        <authorList>
            <person name="Bekaert M."/>
        </authorList>
    </citation>
    <scope>NUCLEOTIDE SEQUENCE</scope>
    <source>
        <strain evidence="1">IoA-00</strain>
    </source>
</reference>
<dbReference type="OrthoDB" id="6429365at2759"/>
<dbReference type="EMBL" id="HG994594">
    <property type="protein sequence ID" value="CAF2858847.1"/>
    <property type="molecule type" value="Genomic_DNA"/>
</dbReference>
<keyword evidence="2" id="KW-1185">Reference proteome</keyword>
<proteinExistence type="predicted"/>
<name>A0A7R8H561_LEPSM</name>
<dbReference type="Proteomes" id="UP000675881">
    <property type="component" value="Chromosome 15"/>
</dbReference>
<organism evidence="1 2">
    <name type="scientific">Lepeophtheirus salmonis</name>
    <name type="common">Salmon louse</name>
    <name type="synonym">Caligus salmonis</name>
    <dbReference type="NCBI Taxonomy" id="72036"/>
    <lineage>
        <taxon>Eukaryota</taxon>
        <taxon>Metazoa</taxon>
        <taxon>Ecdysozoa</taxon>
        <taxon>Arthropoda</taxon>
        <taxon>Crustacea</taxon>
        <taxon>Multicrustacea</taxon>
        <taxon>Hexanauplia</taxon>
        <taxon>Copepoda</taxon>
        <taxon>Siphonostomatoida</taxon>
        <taxon>Caligidae</taxon>
        <taxon>Lepeophtheirus</taxon>
    </lineage>
</organism>
<sequence>MFEKVESSDKFINEHLDQFATVEVMRQYGYCLETFESNTVSLNEAIFKIMNYVSVDLNAPESSFIIPQILNIFSEVLERDLFVGDNLFCQKWKRGVLEPIPYYSLFCNESIPNGTLEHKPRNGDYKKNYFLMLLKKIGINLPTDRSTRFPRIPKDCDDVTSEEKLVTCQQNKLQNLQSPNWKI</sequence>